<protein>
    <submittedName>
        <fullName evidence="1">Uncharacterized protein</fullName>
    </submittedName>
</protein>
<dbReference type="Proteomes" id="UP000653127">
    <property type="component" value="Unassembled WGS sequence"/>
</dbReference>
<dbReference type="AlphaFoldDB" id="A0A926E1T6"/>
<reference evidence="1" key="1">
    <citation type="submission" date="2020-08" db="EMBL/GenBank/DDBJ databases">
        <title>Genome public.</title>
        <authorList>
            <person name="Liu C."/>
            <person name="Sun Q."/>
        </authorList>
    </citation>
    <scope>NUCLEOTIDE SEQUENCE</scope>
    <source>
        <strain evidence="1">NSJ-31</strain>
    </source>
</reference>
<name>A0A926E1T6_9FIRM</name>
<evidence type="ECO:0000313" key="1">
    <source>
        <dbReference type="EMBL" id="MBC8547230.1"/>
    </source>
</evidence>
<dbReference type="RefSeq" id="WP_249283305.1">
    <property type="nucleotide sequence ID" value="NZ_JACRST010000016.1"/>
</dbReference>
<gene>
    <name evidence="1" type="ORF">H8711_09870</name>
</gene>
<dbReference type="EMBL" id="JACRST010000016">
    <property type="protein sequence ID" value="MBC8547230.1"/>
    <property type="molecule type" value="Genomic_DNA"/>
</dbReference>
<proteinExistence type="predicted"/>
<accession>A0A926E1T6</accession>
<organism evidence="1 2">
    <name type="scientific">Ligaoa zhengdingensis</name>
    <dbReference type="NCBI Taxonomy" id="2763658"/>
    <lineage>
        <taxon>Bacteria</taxon>
        <taxon>Bacillati</taxon>
        <taxon>Bacillota</taxon>
        <taxon>Clostridia</taxon>
        <taxon>Eubacteriales</taxon>
        <taxon>Oscillospiraceae</taxon>
        <taxon>Ligaoa</taxon>
    </lineage>
</organism>
<evidence type="ECO:0000313" key="2">
    <source>
        <dbReference type="Proteomes" id="UP000653127"/>
    </source>
</evidence>
<comment type="caution">
    <text evidence="1">The sequence shown here is derived from an EMBL/GenBank/DDBJ whole genome shotgun (WGS) entry which is preliminary data.</text>
</comment>
<keyword evidence="2" id="KW-1185">Reference proteome</keyword>
<sequence length="65" mass="8138">MYDLIREYQEEITALEGRRREIHKRKNWYRISALVRRDMLLHLEQQELLQTIRDMMDNMSGRIQF</sequence>